<evidence type="ECO:0000313" key="6">
    <source>
        <dbReference type="Proteomes" id="UP001159428"/>
    </source>
</evidence>
<dbReference type="InterPro" id="IPR027417">
    <property type="entry name" value="P-loop_NTPase"/>
</dbReference>
<keyword evidence="2" id="KW-0067">ATP-binding</keyword>
<dbReference type="PANTHER" id="PTHR46844:SF1">
    <property type="entry name" value="SLR5058 PROTEIN"/>
    <property type="match status" value="1"/>
</dbReference>
<evidence type="ECO:0000256" key="1">
    <source>
        <dbReference type="ARBA" id="ARBA00022741"/>
    </source>
</evidence>
<feature type="domain" description="NACHT" evidence="4">
    <location>
        <begin position="382"/>
        <end position="503"/>
    </location>
</feature>
<dbReference type="Pfam" id="PF18738">
    <property type="entry name" value="HEPN_DZIP3"/>
    <property type="match status" value="1"/>
</dbReference>
<dbReference type="Pfam" id="PF05729">
    <property type="entry name" value="NACHT"/>
    <property type="match status" value="1"/>
</dbReference>
<evidence type="ECO:0000259" key="4">
    <source>
        <dbReference type="PROSITE" id="PS50837"/>
    </source>
</evidence>
<gene>
    <name evidence="5" type="ORF">PMEA_00035069</name>
</gene>
<evidence type="ECO:0000313" key="5">
    <source>
        <dbReference type="EMBL" id="CAH3103314.1"/>
    </source>
</evidence>
<dbReference type="SUPFAM" id="SSF52540">
    <property type="entry name" value="P-loop containing nucleoside triphosphate hydrolases"/>
    <property type="match status" value="1"/>
</dbReference>
<dbReference type="SUPFAM" id="SSF52047">
    <property type="entry name" value="RNI-like"/>
    <property type="match status" value="1"/>
</dbReference>
<dbReference type="PROSITE" id="PS50837">
    <property type="entry name" value="NACHT"/>
    <property type="match status" value="1"/>
</dbReference>
<dbReference type="InterPro" id="IPR001611">
    <property type="entry name" value="Leu-rich_rpt"/>
</dbReference>
<organism evidence="5 6">
    <name type="scientific">Pocillopora meandrina</name>
    <dbReference type="NCBI Taxonomy" id="46732"/>
    <lineage>
        <taxon>Eukaryota</taxon>
        <taxon>Metazoa</taxon>
        <taxon>Cnidaria</taxon>
        <taxon>Anthozoa</taxon>
        <taxon>Hexacorallia</taxon>
        <taxon>Scleractinia</taxon>
        <taxon>Astrocoeniina</taxon>
        <taxon>Pocilloporidae</taxon>
        <taxon>Pocillopora</taxon>
    </lineage>
</organism>
<evidence type="ECO:0000256" key="2">
    <source>
        <dbReference type="ARBA" id="ARBA00022840"/>
    </source>
</evidence>
<dbReference type="Proteomes" id="UP001159428">
    <property type="component" value="Unassembled WGS sequence"/>
</dbReference>
<dbReference type="AlphaFoldDB" id="A0AAU9W6Z3"/>
<dbReference type="Gene3D" id="3.80.10.10">
    <property type="entry name" value="Ribonuclease Inhibitor"/>
    <property type="match status" value="3"/>
</dbReference>
<sequence>MASGPPSVASTKETTNYARLCRLLVDVGSQVLRDTFDGIHSPEGLHKVLARHPEHAKLQSLRKKKVINPTQWGKLFPVVTASVSSASFDITLLVVLLRNICGLSPPINGWDRLPPVAEGSASANIARVKFYRNTTYGHAEQAAVDDTTFNTLWQDIGDAIVGLGGAKYAAAIIKLKNESMDPDMEEHYKELLSMWKKDEDNIKEKLEEVEGMLQNKQVKRKLEHVEEQVKNVSEKLDAILGSKQAKGQSSKHLVPLSERYILFLIICELKRFESGVQESGEVVLDRFCKSSWNVCQHIEKSQILLSDDFDPTELIDGIRQLYKVRDGWLAPFPWCEDFCFHLGDIYTRLRVVSRTKAGGKATGHVVTMSEIFKSHEECENPRTSLIEGKPGMGKTTYCKKLVYGWAIGKQETGGFLPSFKIVLFIKCRDMKGDLWAAIDDQLLPRDIDEAEKEKFFNFIRRNQSAVLLVLDGLDEVSVSKLPMFAEIIQGRLLPKCYLVVTARHEAGVQVRRHCDTLLEVEGFTEEDARNFITKYFKTRENLAKTLIEEIGKDKKLKDMAANPLNTALFCLVCEDFEGVFPDSRTELYVEIVQCVLRRYKLKKQLPVNGEDFIEKYGTQLKHLGGIALNGLLEDNLDFDESELGNHKSDLPGFGFLSVQPGGSKLRPRRRYAFLHKSFQEWFAAYYLSRRLIAKEISPSEVAVDKCFIQQLKEVLPFVFGILSARCEETTVILVKSITSHLNQEVDEVRDRWFRVVLDCIKECKEENDLPTRLSRDFGSLLQLESVSLERSNVCDPDVVILAEALKTNTTLTSLHISFNAIGEEGAVALAEALTSNSSLRVLNLGTNRILGPGACALTGLLKRNTTLTELLVPFNNILDSGADALAEALKCNVSLSRLDLSFNNIGHPGATTLAGAIKCNGTLTDLRLSGNKIGDAGASFLADAVQVNANLKMILLAGGSIGDAGATSLAEALKCNKTLKDLGLHDNDIGDSGTTALAAALECNNSLERLDLSSNKITDRGALALSNSLKSNTILKELYLARNSIGYRGINVLADEAKGSTTLTKLHLSGNRDAAAVVRELRSKLGDLIA</sequence>
<accession>A0AAU9W6Z3</accession>
<dbReference type="GO" id="GO:0005524">
    <property type="term" value="F:ATP binding"/>
    <property type="evidence" value="ECO:0007669"/>
    <property type="project" value="UniProtKB-KW"/>
</dbReference>
<dbReference type="PROSITE" id="PS51450">
    <property type="entry name" value="LRR"/>
    <property type="match status" value="1"/>
</dbReference>
<dbReference type="Pfam" id="PF13516">
    <property type="entry name" value="LRR_6"/>
    <property type="match status" value="6"/>
</dbReference>
<dbReference type="SMART" id="SM00368">
    <property type="entry name" value="LRR_RI"/>
    <property type="match status" value="10"/>
</dbReference>
<keyword evidence="1" id="KW-0547">Nucleotide-binding</keyword>
<reference evidence="5 6" key="1">
    <citation type="submission" date="2022-05" db="EMBL/GenBank/DDBJ databases">
        <authorList>
            <consortium name="Genoscope - CEA"/>
            <person name="William W."/>
        </authorList>
    </citation>
    <scope>NUCLEOTIDE SEQUENCE [LARGE SCALE GENOMIC DNA]</scope>
</reference>
<dbReference type="InterPro" id="IPR041249">
    <property type="entry name" value="HEPN_DZIP3"/>
</dbReference>
<comment type="caution">
    <text evidence="5">The sequence shown here is derived from an EMBL/GenBank/DDBJ whole genome shotgun (WGS) entry which is preliminary data.</text>
</comment>
<name>A0AAU9W6Z3_9CNID</name>
<dbReference type="InterPro" id="IPR032675">
    <property type="entry name" value="LRR_dom_sf"/>
</dbReference>
<keyword evidence="3" id="KW-0175">Coiled coil</keyword>
<keyword evidence="6" id="KW-1185">Reference proteome</keyword>
<dbReference type="PANTHER" id="PTHR46844">
    <property type="entry name" value="SLR5058 PROTEIN"/>
    <property type="match status" value="1"/>
</dbReference>
<dbReference type="InterPro" id="IPR007111">
    <property type="entry name" value="NACHT_NTPase"/>
</dbReference>
<dbReference type="Gene3D" id="3.40.50.300">
    <property type="entry name" value="P-loop containing nucleotide triphosphate hydrolases"/>
    <property type="match status" value="1"/>
</dbReference>
<proteinExistence type="predicted"/>
<evidence type="ECO:0000256" key="3">
    <source>
        <dbReference type="SAM" id="Coils"/>
    </source>
</evidence>
<dbReference type="EMBL" id="CALNXJ010000009">
    <property type="protein sequence ID" value="CAH3103314.1"/>
    <property type="molecule type" value="Genomic_DNA"/>
</dbReference>
<feature type="coiled-coil region" evidence="3">
    <location>
        <begin position="199"/>
        <end position="242"/>
    </location>
</feature>
<protein>
    <recommendedName>
        <fullName evidence="4">NACHT domain-containing protein</fullName>
    </recommendedName>
</protein>